<dbReference type="InterPro" id="IPR050271">
    <property type="entry name" value="UDP-glycosyltransferase"/>
</dbReference>
<dbReference type="PROSITE" id="PS51257">
    <property type="entry name" value="PROKAR_LIPOPROTEIN"/>
    <property type="match status" value="1"/>
</dbReference>
<keyword evidence="10" id="KW-0325">Glycoprotein</keyword>
<dbReference type="OrthoDB" id="5835829at2759"/>
<dbReference type="Proteomes" id="UP000694564">
    <property type="component" value="Chromosome 9"/>
</dbReference>
<keyword evidence="4 11" id="KW-0808">Transferase</keyword>
<keyword evidence="8" id="KW-1133">Transmembrane helix</keyword>
<organism evidence="13 14">
    <name type="scientific">Sciurus vulgaris</name>
    <name type="common">Eurasian red squirrel</name>
    <dbReference type="NCBI Taxonomy" id="55149"/>
    <lineage>
        <taxon>Eukaryota</taxon>
        <taxon>Metazoa</taxon>
        <taxon>Chordata</taxon>
        <taxon>Craniata</taxon>
        <taxon>Vertebrata</taxon>
        <taxon>Euteleostomi</taxon>
        <taxon>Mammalia</taxon>
        <taxon>Eutheria</taxon>
        <taxon>Euarchontoglires</taxon>
        <taxon>Glires</taxon>
        <taxon>Rodentia</taxon>
        <taxon>Sciuromorpha</taxon>
        <taxon>Sciuridae</taxon>
        <taxon>Sciurinae</taxon>
        <taxon>Sciurini</taxon>
        <taxon>Sciurus</taxon>
    </lineage>
</organism>
<dbReference type="GO" id="GO:0015020">
    <property type="term" value="F:glucuronosyltransferase activity"/>
    <property type="evidence" value="ECO:0007669"/>
    <property type="project" value="UniProtKB-EC"/>
</dbReference>
<dbReference type="GeneTree" id="ENSGT00940000153212"/>
<feature type="chain" id="PRO_5034945608" description="UDP-glucuronosyltransferase" evidence="12">
    <location>
        <begin position="22"/>
        <end position="399"/>
    </location>
</feature>
<evidence type="ECO:0000256" key="7">
    <source>
        <dbReference type="ARBA" id="ARBA00022824"/>
    </source>
</evidence>
<evidence type="ECO:0000256" key="1">
    <source>
        <dbReference type="ARBA" id="ARBA00004389"/>
    </source>
</evidence>
<feature type="signal peptide" evidence="12">
    <location>
        <begin position="1"/>
        <end position="21"/>
    </location>
</feature>
<dbReference type="AlphaFoldDB" id="A0A8D2E2Y2"/>
<reference evidence="13" key="1">
    <citation type="submission" date="2025-08" db="UniProtKB">
        <authorList>
            <consortium name="Ensembl"/>
        </authorList>
    </citation>
    <scope>IDENTIFICATION</scope>
</reference>
<dbReference type="Pfam" id="PF00201">
    <property type="entry name" value="UDPGT"/>
    <property type="match status" value="1"/>
</dbReference>
<proteinExistence type="inferred from homology"/>
<keyword evidence="3 11" id="KW-0328">Glycosyltransferase</keyword>
<dbReference type="EC" id="2.4.1.17" evidence="12"/>
<dbReference type="PANTHER" id="PTHR48043">
    <property type="entry name" value="EG:EG0003.4 PROTEIN-RELATED"/>
    <property type="match status" value="1"/>
</dbReference>
<name>A0A8D2E2Y2_SCIVU</name>
<keyword evidence="7" id="KW-0256">Endoplasmic reticulum</keyword>
<dbReference type="Ensembl" id="ENSSVLT00005035813.1">
    <property type="protein sequence ID" value="ENSSVLP00005032273.1"/>
    <property type="gene ID" value="ENSSVLG00005025361.1"/>
</dbReference>
<evidence type="ECO:0000256" key="5">
    <source>
        <dbReference type="ARBA" id="ARBA00022692"/>
    </source>
</evidence>
<dbReference type="InterPro" id="IPR035595">
    <property type="entry name" value="UDP_glycos_trans_CS"/>
</dbReference>
<evidence type="ECO:0000256" key="6">
    <source>
        <dbReference type="ARBA" id="ARBA00022729"/>
    </source>
</evidence>
<evidence type="ECO:0000256" key="11">
    <source>
        <dbReference type="RuleBase" id="RU003718"/>
    </source>
</evidence>
<dbReference type="SUPFAM" id="SSF53756">
    <property type="entry name" value="UDP-Glycosyltransferase/glycogen phosphorylase"/>
    <property type="match status" value="1"/>
</dbReference>
<reference evidence="13" key="2">
    <citation type="submission" date="2025-09" db="UniProtKB">
        <authorList>
            <consortium name="Ensembl"/>
        </authorList>
    </citation>
    <scope>IDENTIFICATION</scope>
</reference>
<evidence type="ECO:0000313" key="14">
    <source>
        <dbReference type="Proteomes" id="UP000694564"/>
    </source>
</evidence>
<comment type="similarity">
    <text evidence="2 11">Belongs to the UDP-glycosyltransferase family.</text>
</comment>
<dbReference type="PROSITE" id="PS00375">
    <property type="entry name" value="UDPGT"/>
    <property type="match status" value="1"/>
</dbReference>
<evidence type="ECO:0000256" key="3">
    <source>
        <dbReference type="ARBA" id="ARBA00022676"/>
    </source>
</evidence>
<keyword evidence="9" id="KW-0472">Membrane</keyword>
<evidence type="ECO:0000256" key="2">
    <source>
        <dbReference type="ARBA" id="ARBA00009995"/>
    </source>
</evidence>
<dbReference type="CDD" id="cd03784">
    <property type="entry name" value="GT1_Gtf-like"/>
    <property type="match status" value="1"/>
</dbReference>
<sequence length="399" mass="45274">MSTKMTAVLLLLQLSSHFGSGSCGKVLVWTVEFSHWISMKTILEELTQRRHEVTVLRPSGFIFVGDDKSSAIKFERFPTSFVLVYEMPKQPFWKYSLTLAEYGSQFFAYVQNICRDAVLNKKLMAKVQESRFDVILSDAICPCGELLAEILQKPFVYTLRCSPGYTMEKYSGGLLFLPSYVPTVFSELSDQMTFIERVKNLLYMIYFEEWQKQIIWLICTYWDLEFPRPSLPNVDFVGELHCRPAKPLPKELEDFVQSSGENGVVVFSLGSIVGTLTEERANVIASALAQIPQKVIWRFNGKKPDTLGPNTRLYKWIHQGDLLGHQKTKAFITHGGTNGIYEAIYYGIPMVGIPLFADQLDNISHMKIKGAAIRLDFNTMSSVDLLKALNTVIKDPSLV</sequence>
<evidence type="ECO:0000256" key="8">
    <source>
        <dbReference type="ARBA" id="ARBA00022989"/>
    </source>
</evidence>
<dbReference type="GO" id="GO:0005789">
    <property type="term" value="C:endoplasmic reticulum membrane"/>
    <property type="evidence" value="ECO:0007669"/>
    <property type="project" value="UniProtKB-SubCell"/>
</dbReference>
<comment type="catalytic activity">
    <reaction evidence="12">
        <text>glucuronate acceptor + UDP-alpha-D-glucuronate = acceptor beta-D-glucuronoside + UDP + H(+)</text>
        <dbReference type="Rhea" id="RHEA:21032"/>
        <dbReference type="ChEBI" id="CHEBI:15378"/>
        <dbReference type="ChEBI" id="CHEBI:58052"/>
        <dbReference type="ChEBI" id="CHEBI:58223"/>
        <dbReference type="ChEBI" id="CHEBI:132367"/>
        <dbReference type="ChEBI" id="CHEBI:132368"/>
        <dbReference type="EC" id="2.4.1.17"/>
    </reaction>
</comment>
<dbReference type="InterPro" id="IPR002213">
    <property type="entry name" value="UDP_glucos_trans"/>
</dbReference>
<dbReference type="PANTHER" id="PTHR48043:SF12">
    <property type="entry name" value="UDP-GLUCURONOSYLTRANSFERASE 2B4"/>
    <property type="match status" value="1"/>
</dbReference>
<dbReference type="Gene3D" id="3.40.50.2000">
    <property type="entry name" value="Glycogen Phosphorylase B"/>
    <property type="match status" value="2"/>
</dbReference>
<evidence type="ECO:0000256" key="9">
    <source>
        <dbReference type="ARBA" id="ARBA00023136"/>
    </source>
</evidence>
<comment type="subcellular location">
    <subcellularLocation>
        <location evidence="1">Endoplasmic reticulum membrane</location>
        <topology evidence="1">Single-pass membrane protein</topology>
    </subcellularLocation>
    <subcellularLocation>
        <location evidence="12">Membrane</location>
        <topology evidence="12">Single-pass membrane protein</topology>
    </subcellularLocation>
</comment>
<keyword evidence="14" id="KW-1185">Reference proteome</keyword>
<evidence type="ECO:0000313" key="13">
    <source>
        <dbReference type="Ensembl" id="ENSSVLP00005032273.1"/>
    </source>
</evidence>
<keyword evidence="5" id="KW-0812">Transmembrane</keyword>
<keyword evidence="6 12" id="KW-0732">Signal</keyword>
<protein>
    <recommendedName>
        <fullName evidence="12">UDP-glucuronosyltransferase</fullName>
        <ecNumber evidence="12">2.4.1.17</ecNumber>
    </recommendedName>
</protein>
<evidence type="ECO:0000256" key="12">
    <source>
        <dbReference type="RuleBase" id="RU362059"/>
    </source>
</evidence>
<evidence type="ECO:0000256" key="4">
    <source>
        <dbReference type="ARBA" id="ARBA00022679"/>
    </source>
</evidence>
<dbReference type="FunFam" id="3.40.50.2000:FF:000001">
    <property type="entry name" value="UDP-glucuronosyltransferase"/>
    <property type="match status" value="1"/>
</dbReference>
<accession>A0A8D2E2Y2</accession>
<evidence type="ECO:0000256" key="10">
    <source>
        <dbReference type="ARBA" id="ARBA00023180"/>
    </source>
</evidence>